<evidence type="ECO:0000256" key="1">
    <source>
        <dbReference type="ARBA" id="ARBA00022801"/>
    </source>
</evidence>
<dbReference type="AlphaFoldDB" id="A0A8S1CIL6"/>
<evidence type="ECO:0000256" key="2">
    <source>
        <dbReference type="SAM" id="SignalP"/>
    </source>
</evidence>
<name>A0A8S1CIL6_9INSE</name>
<comment type="caution">
    <text evidence="4">The sequence shown here is derived from an EMBL/GenBank/DDBJ whole genome shotgun (WGS) entry which is preliminary data.</text>
</comment>
<dbReference type="InterPro" id="IPR036514">
    <property type="entry name" value="SGNH_hydro_sf"/>
</dbReference>
<dbReference type="GO" id="GO:0001681">
    <property type="term" value="F:sialate O-acetylesterase activity"/>
    <property type="evidence" value="ECO:0007669"/>
    <property type="project" value="InterPro"/>
</dbReference>
<dbReference type="SUPFAM" id="SSF52266">
    <property type="entry name" value="SGNH hydrolase"/>
    <property type="match status" value="1"/>
</dbReference>
<dbReference type="GO" id="GO:0005975">
    <property type="term" value="P:carbohydrate metabolic process"/>
    <property type="evidence" value="ECO:0007669"/>
    <property type="project" value="TreeGrafter"/>
</dbReference>
<protein>
    <recommendedName>
        <fullName evidence="3">Sialate O-acetylesterase domain-containing protein</fullName>
    </recommendedName>
</protein>
<keyword evidence="1" id="KW-0378">Hydrolase</keyword>
<gene>
    <name evidence="4" type="ORF">CLODIP_2_CD12138</name>
</gene>
<dbReference type="Pfam" id="PF03629">
    <property type="entry name" value="SASA"/>
    <property type="match status" value="1"/>
</dbReference>
<evidence type="ECO:0000313" key="5">
    <source>
        <dbReference type="Proteomes" id="UP000494165"/>
    </source>
</evidence>
<keyword evidence="2" id="KW-0732">Signal</keyword>
<evidence type="ECO:0000259" key="3">
    <source>
        <dbReference type="Pfam" id="PF03629"/>
    </source>
</evidence>
<organism evidence="4 5">
    <name type="scientific">Cloeon dipterum</name>
    <dbReference type="NCBI Taxonomy" id="197152"/>
    <lineage>
        <taxon>Eukaryota</taxon>
        <taxon>Metazoa</taxon>
        <taxon>Ecdysozoa</taxon>
        <taxon>Arthropoda</taxon>
        <taxon>Hexapoda</taxon>
        <taxon>Insecta</taxon>
        <taxon>Pterygota</taxon>
        <taxon>Palaeoptera</taxon>
        <taxon>Ephemeroptera</taxon>
        <taxon>Pisciforma</taxon>
        <taxon>Baetidae</taxon>
        <taxon>Cloeon</taxon>
    </lineage>
</organism>
<evidence type="ECO:0000313" key="4">
    <source>
        <dbReference type="EMBL" id="CAB3370179.1"/>
    </source>
</evidence>
<sequence>MARVAVALTLFLALANGQGTFRLSNYYQNDMVLQMAPKRSLIWGFGEVGARIEVNYENIQIVAGVDADGTWKVSIPEHDAGGPINFEIIHNNVDTINLSAWFGDVWVCSGQSNMEMTINQIYNATEETNTAITYQNIRLLQLANSFSLDTELAEATSYSIPWGAPSASNVPGFSALCLLFGERLSQALGNSRPIGLIDSTWGGTRIEAWFSSRVPIYCLTPPNDGTDANSESALWNAMIAPLTKTSVRGAIWYQGESNVGWNPGYYACHIAALIEDWKNTFYDAKVAAENGVAFPFGVVQIGPTERGEDYAWGALRFHQTADRGVIPSAFIPEGFFATAYDLTDRDAPTGDIHPRDKQTVADRLSNSARTLIYGETFSANGPIPIDSFFESPDRFVIVYDRNIRIAGTEGFAFQRADGTWSPTTVATSTANSVFVAVDADAVLLTYAYRATVCEYKQCAVYSNDAEDLPAQVWNWDVTQARRL</sequence>
<dbReference type="InterPro" id="IPR039329">
    <property type="entry name" value="SIAE"/>
</dbReference>
<feature type="signal peptide" evidence="2">
    <location>
        <begin position="1"/>
        <end position="17"/>
    </location>
</feature>
<dbReference type="Gene3D" id="3.40.50.1110">
    <property type="entry name" value="SGNH hydrolase"/>
    <property type="match status" value="1"/>
</dbReference>
<proteinExistence type="predicted"/>
<feature type="chain" id="PRO_5035746913" description="Sialate O-acetylesterase domain-containing protein" evidence="2">
    <location>
        <begin position="18"/>
        <end position="483"/>
    </location>
</feature>
<keyword evidence="5" id="KW-1185">Reference proteome</keyword>
<feature type="domain" description="Sialate O-acetylesterase" evidence="3">
    <location>
        <begin position="104"/>
        <end position="279"/>
    </location>
</feature>
<dbReference type="PANTHER" id="PTHR22901:SF0">
    <property type="entry name" value="SIALATE O-ACETYLESTERASE"/>
    <property type="match status" value="1"/>
</dbReference>
<dbReference type="Proteomes" id="UP000494165">
    <property type="component" value="Unassembled WGS sequence"/>
</dbReference>
<accession>A0A8S1CIL6</accession>
<dbReference type="PANTHER" id="PTHR22901">
    <property type="entry name" value="SIALATE O-ACETYLESTERASE"/>
    <property type="match status" value="1"/>
</dbReference>
<dbReference type="InterPro" id="IPR005181">
    <property type="entry name" value="SASA"/>
</dbReference>
<reference evidence="4 5" key="1">
    <citation type="submission" date="2020-04" db="EMBL/GenBank/DDBJ databases">
        <authorList>
            <person name="Alioto T."/>
            <person name="Alioto T."/>
            <person name="Gomez Garrido J."/>
        </authorList>
    </citation>
    <scope>NUCLEOTIDE SEQUENCE [LARGE SCALE GENOMIC DNA]</scope>
</reference>
<dbReference type="EMBL" id="CADEPI010000050">
    <property type="protein sequence ID" value="CAB3370179.1"/>
    <property type="molecule type" value="Genomic_DNA"/>
</dbReference>
<dbReference type="OrthoDB" id="1055148at2759"/>